<dbReference type="SUPFAM" id="SSF49265">
    <property type="entry name" value="Fibronectin type III"/>
    <property type="match status" value="2"/>
</dbReference>
<evidence type="ECO:0000313" key="3">
    <source>
        <dbReference type="EMBL" id="MBC8757490.1"/>
    </source>
</evidence>
<dbReference type="InterPro" id="IPR050991">
    <property type="entry name" value="ECM_Regulatory_Proteins"/>
</dbReference>
<feature type="domain" description="Fibronectin type-III" evidence="2">
    <location>
        <begin position="129"/>
        <end position="226"/>
    </location>
</feature>
<dbReference type="PANTHER" id="PTHR46708">
    <property type="entry name" value="TENASCIN"/>
    <property type="match status" value="1"/>
</dbReference>
<dbReference type="Proteomes" id="UP000619238">
    <property type="component" value="Unassembled WGS sequence"/>
</dbReference>
<dbReference type="Pfam" id="PF00041">
    <property type="entry name" value="fn3"/>
    <property type="match status" value="1"/>
</dbReference>
<evidence type="ECO:0000313" key="4">
    <source>
        <dbReference type="Proteomes" id="UP000619238"/>
    </source>
</evidence>
<dbReference type="PROSITE" id="PS51257">
    <property type="entry name" value="PROKAR_LIPOPROTEIN"/>
    <property type="match status" value="1"/>
</dbReference>
<dbReference type="CDD" id="cd00063">
    <property type="entry name" value="FN3"/>
    <property type="match status" value="2"/>
</dbReference>
<name>A0ABR7QFX6_9FLAO</name>
<dbReference type="RefSeq" id="WP_187564533.1">
    <property type="nucleotide sequence ID" value="NZ_JACGWS010000021.1"/>
</dbReference>
<accession>A0ABR7QFX6</accession>
<comment type="caution">
    <text evidence="3">The sequence shown here is derived from an EMBL/GenBank/DDBJ whole genome shotgun (WGS) entry which is preliminary data.</text>
</comment>
<dbReference type="InterPro" id="IPR013783">
    <property type="entry name" value="Ig-like_fold"/>
</dbReference>
<dbReference type="InterPro" id="IPR036116">
    <property type="entry name" value="FN3_sf"/>
</dbReference>
<dbReference type="InterPro" id="IPR003961">
    <property type="entry name" value="FN3_dom"/>
</dbReference>
<keyword evidence="4" id="KW-1185">Reference proteome</keyword>
<sequence length="445" mass="47630">MKKVVLLLLIGIVFSCSDDVQIPEIIQPCQPVAASFASDITDNSARLNWCGSVNDAGECLPVTSVSWVVTYGSPGFDPETGTIITTTQTNATISGLSSETSYEFYVKSDCNLANNDWFGPLLFRTSCPAPTNLGIANLTKTSATFTWTPGGSEVSWEIKYGLQGFNLEEAELFATGNSTEHSVMNLQPNNDYEFYVRANCNSFTDGGQAGSSSAFSGPFRFATCLPPLNLTTTPTQNSMILDWDSNGETSWEVRYGPAAGFDPNTATAATTNNSTFTVTGLCPITAYSFVVRTACSATTSSAWVSAGNISTLQLGYTGMYTYEEIGNTDEPIFGDPATVEIVSVSDTERSIIVKYLANLDIPGTQPTMTFNFTLNCDGTVSVANDQDTNFNCGGANVLLGLGAATPTSYNMVDDDTIDIRFVEDTASETCVNVPLTEVLIRLTKI</sequence>
<dbReference type="PROSITE" id="PS50853">
    <property type="entry name" value="FN3"/>
    <property type="match status" value="2"/>
</dbReference>
<reference evidence="3 4" key="1">
    <citation type="submission" date="2020-07" db="EMBL/GenBank/DDBJ databases">
        <title>Description of Kordia aestuariivivens sp. nov., isolated from a tidal flat.</title>
        <authorList>
            <person name="Park S."/>
            <person name="Yoon J.-H."/>
        </authorList>
    </citation>
    <scope>NUCLEOTIDE SEQUENCE [LARGE SCALE GENOMIC DNA]</scope>
    <source>
        <strain evidence="3 4">YSTF-M3</strain>
    </source>
</reference>
<proteinExistence type="predicted"/>
<keyword evidence="1" id="KW-0677">Repeat</keyword>
<dbReference type="PANTHER" id="PTHR46708:SF2">
    <property type="entry name" value="FIBRONECTIN TYPE-III DOMAIN-CONTAINING PROTEIN"/>
    <property type="match status" value="1"/>
</dbReference>
<dbReference type="SMART" id="SM00060">
    <property type="entry name" value="FN3"/>
    <property type="match status" value="3"/>
</dbReference>
<dbReference type="Gene3D" id="2.60.40.10">
    <property type="entry name" value="Immunoglobulins"/>
    <property type="match status" value="3"/>
</dbReference>
<dbReference type="EMBL" id="JACGWS010000021">
    <property type="protein sequence ID" value="MBC8757490.1"/>
    <property type="molecule type" value="Genomic_DNA"/>
</dbReference>
<gene>
    <name evidence="3" type="ORF">H2O64_22660</name>
</gene>
<protein>
    <submittedName>
        <fullName evidence="3">Fibronectin type III domain-containing protein</fullName>
    </submittedName>
</protein>
<evidence type="ECO:0000259" key="2">
    <source>
        <dbReference type="PROSITE" id="PS50853"/>
    </source>
</evidence>
<organism evidence="3 4">
    <name type="scientific">Kordia aestuariivivens</name>
    <dbReference type="NCBI Taxonomy" id="2759037"/>
    <lineage>
        <taxon>Bacteria</taxon>
        <taxon>Pseudomonadati</taxon>
        <taxon>Bacteroidota</taxon>
        <taxon>Flavobacteriia</taxon>
        <taxon>Flavobacteriales</taxon>
        <taxon>Flavobacteriaceae</taxon>
        <taxon>Kordia</taxon>
    </lineage>
</organism>
<feature type="domain" description="Fibronectin type-III" evidence="2">
    <location>
        <begin position="30"/>
        <end position="128"/>
    </location>
</feature>
<evidence type="ECO:0000256" key="1">
    <source>
        <dbReference type="ARBA" id="ARBA00022737"/>
    </source>
</evidence>